<reference evidence="9" key="2">
    <citation type="submission" date="2021-01" db="EMBL/GenBank/DDBJ databases">
        <authorList>
            <person name="Schikora-Tamarit M.A."/>
        </authorList>
    </citation>
    <scope>NUCLEOTIDE SEQUENCE</scope>
    <source>
        <strain evidence="9">CBS6075</strain>
    </source>
</reference>
<sequence length="617" mass="71015">MQLDAEAGRSPPSDSDSAKKRKRALKACVICHQRKIKCDLDFKEEGQRCTNCHELNLECELYKRKKRIKKFQIHKNLSDLLEKTRIETLNSVRLDPVDLVQKIKRSRHQEYVLKSFSDAENKLVSRLFDEYLSNQQVPDVNDTMIPNMIALGCFNLPQKSVCDRYVQAYFKKVHPIVPILNKESFLRENAKYTAPTSLLLLQTVLYVGSKFVDLEADETKATQSKITNILYNRAKALYDHDFEQNPTNALVSMVLFSLAYEDYYFHTKSLYSWLQLAISKANSHGFFQNDIGEYSEQEQCQIRKIAWFLISKDTLVSMIIGKPRLMKVSAVNIPRLSLDDFRFDTDIPDVIKQYTIEHIRLAEKFPVIDKDLFKRTINSQTVKQYDPLIRSWYDTLPPELSPETHTEANPNYHSLAICSHYYCALISLHHSSIVHSIAKESHCEKTPPSHRASWETIFESCVAMDRILHHLKHSHILAIFASEAVMSMFLVGKALVYFMKADDTRVVETAHKIAHNILDVLKNYVNNWNLAQKFYYVLNKLFHDKNTQAELLSNYTCTINSSNIDLSSIRLEEMDSDASAENSISDSSSHVSQGSKKISIASLMSGPSDFKREDNQL</sequence>
<feature type="domain" description="Zn(2)-C6 fungal-type" evidence="8">
    <location>
        <begin position="27"/>
        <end position="61"/>
    </location>
</feature>
<evidence type="ECO:0000256" key="1">
    <source>
        <dbReference type="ARBA" id="ARBA00022723"/>
    </source>
</evidence>
<proteinExistence type="predicted"/>
<keyword evidence="2" id="KW-0862">Zinc</keyword>
<dbReference type="Pfam" id="PF00172">
    <property type="entry name" value="Zn_clus"/>
    <property type="match status" value="1"/>
</dbReference>
<evidence type="ECO:0000256" key="3">
    <source>
        <dbReference type="ARBA" id="ARBA00023015"/>
    </source>
</evidence>
<evidence type="ECO:0000256" key="4">
    <source>
        <dbReference type="ARBA" id="ARBA00023125"/>
    </source>
</evidence>
<evidence type="ECO:0000256" key="2">
    <source>
        <dbReference type="ARBA" id="ARBA00022833"/>
    </source>
</evidence>
<dbReference type="PANTHER" id="PTHR47171">
    <property type="entry name" value="FARA-RELATED"/>
    <property type="match status" value="1"/>
</dbReference>
<dbReference type="GO" id="GO:0006351">
    <property type="term" value="P:DNA-templated transcription"/>
    <property type="evidence" value="ECO:0007669"/>
    <property type="project" value="InterPro"/>
</dbReference>
<evidence type="ECO:0000313" key="10">
    <source>
        <dbReference type="Proteomes" id="UP000769157"/>
    </source>
</evidence>
<dbReference type="SMART" id="SM00066">
    <property type="entry name" value="GAL4"/>
    <property type="match status" value="1"/>
</dbReference>
<dbReference type="AlphaFoldDB" id="A0A9P8T9S4"/>
<dbReference type="GO" id="GO:0000981">
    <property type="term" value="F:DNA-binding transcription factor activity, RNA polymerase II-specific"/>
    <property type="evidence" value="ECO:0007669"/>
    <property type="project" value="InterPro"/>
</dbReference>
<keyword evidence="10" id="KW-1185">Reference proteome</keyword>
<accession>A0A9P8T9S4</accession>
<keyword evidence="4" id="KW-0238">DNA-binding</keyword>
<evidence type="ECO:0000256" key="6">
    <source>
        <dbReference type="ARBA" id="ARBA00023242"/>
    </source>
</evidence>
<comment type="caution">
    <text evidence="9">The sequence shown here is derived from an EMBL/GenBank/DDBJ whole genome shotgun (WGS) entry which is preliminary data.</text>
</comment>
<evidence type="ECO:0000259" key="8">
    <source>
        <dbReference type="PROSITE" id="PS50048"/>
    </source>
</evidence>
<dbReference type="GO" id="GO:0008270">
    <property type="term" value="F:zinc ion binding"/>
    <property type="evidence" value="ECO:0007669"/>
    <property type="project" value="InterPro"/>
</dbReference>
<dbReference type="PANTHER" id="PTHR47171:SF3">
    <property type="entry name" value="FARA-RELATED"/>
    <property type="match status" value="1"/>
</dbReference>
<feature type="compositionally biased region" description="Low complexity" evidence="7">
    <location>
        <begin position="577"/>
        <end position="589"/>
    </location>
</feature>
<dbReference type="Pfam" id="PF04082">
    <property type="entry name" value="Fungal_trans"/>
    <property type="match status" value="1"/>
</dbReference>
<reference evidence="9" key="1">
    <citation type="journal article" date="2021" name="Open Biol.">
        <title>Shared evolutionary footprints suggest mitochondrial oxidative damage underlies multiple complex I losses in fungi.</title>
        <authorList>
            <person name="Schikora-Tamarit M.A."/>
            <person name="Marcet-Houben M."/>
            <person name="Nosek J."/>
            <person name="Gabaldon T."/>
        </authorList>
    </citation>
    <scope>NUCLEOTIDE SEQUENCE</scope>
    <source>
        <strain evidence="9">CBS6075</strain>
    </source>
</reference>
<dbReference type="RefSeq" id="XP_046064262.1">
    <property type="nucleotide sequence ID" value="XM_046207317.1"/>
</dbReference>
<feature type="region of interest" description="Disordered" evidence="7">
    <location>
        <begin position="577"/>
        <end position="617"/>
    </location>
</feature>
<keyword evidence="1" id="KW-0479">Metal-binding</keyword>
<evidence type="ECO:0000256" key="5">
    <source>
        <dbReference type="ARBA" id="ARBA00023163"/>
    </source>
</evidence>
<dbReference type="GeneID" id="70232573"/>
<evidence type="ECO:0000313" key="9">
    <source>
        <dbReference type="EMBL" id="KAH3670894.1"/>
    </source>
</evidence>
<keyword evidence="5" id="KW-0804">Transcription</keyword>
<dbReference type="CDD" id="cd00067">
    <property type="entry name" value="GAL4"/>
    <property type="match status" value="1"/>
</dbReference>
<evidence type="ECO:0000256" key="7">
    <source>
        <dbReference type="SAM" id="MobiDB-lite"/>
    </source>
</evidence>
<protein>
    <recommendedName>
        <fullName evidence="8">Zn(2)-C6 fungal-type domain-containing protein</fullName>
    </recommendedName>
</protein>
<dbReference type="PROSITE" id="PS00463">
    <property type="entry name" value="ZN2_CY6_FUNGAL_1"/>
    <property type="match status" value="1"/>
</dbReference>
<gene>
    <name evidence="9" type="ORF">OGAPHI_000605</name>
</gene>
<dbReference type="InterPro" id="IPR007219">
    <property type="entry name" value="XnlR_reg_dom"/>
</dbReference>
<dbReference type="SUPFAM" id="SSF57701">
    <property type="entry name" value="Zn2/Cys6 DNA-binding domain"/>
    <property type="match status" value="1"/>
</dbReference>
<dbReference type="CDD" id="cd12148">
    <property type="entry name" value="fungal_TF_MHR"/>
    <property type="match status" value="1"/>
</dbReference>
<dbReference type="Gene3D" id="4.10.240.10">
    <property type="entry name" value="Zn(2)-C6 fungal-type DNA-binding domain"/>
    <property type="match status" value="1"/>
</dbReference>
<dbReference type="PROSITE" id="PS50048">
    <property type="entry name" value="ZN2_CY6_FUNGAL_2"/>
    <property type="match status" value="1"/>
</dbReference>
<dbReference type="Proteomes" id="UP000769157">
    <property type="component" value="Unassembled WGS sequence"/>
</dbReference>
<dbReference type="InterPro" id="IPR001138">
    <property type="entry name" value="Zn2Cys6_DnaBD"/>
</dbReference>
<keyword evidence="6" id="KW-0539">Nucleus</keyword>
<dbReference type="EMBL" id="JAEUBE010000084">
    <property type="protein sequence ID" value="KAH3670894.1"/>
    <property type="molecule type" value="Genomic_DNA"/>
</dbReference>
<dbReference type="InterPro" id="IPR036864">
    <property type="entry name" value="Zn2-C6_fun-type_DNA-bd_sf"/>
</dbReference>
<keyword evidence="3" id="KW-0805">Transcription regulation</keyword>
<dbReference type="InterPro" id="IPR052073">
    <property type="entry name" value="Amide_Lactam_Regulators"/>
</dbReference>
<dbReference type="OrthoDB" id="5121955at2759"/>
<organism evidence="9 10">
    <name type="scientific">Ogataea philodendri</name>
    <dbReference type="NCBI Taxonomy" id="1378263"/>
    <lineage>
        <taxon>Eukaryota</taxon>
        <taxon>Fungi</taxon>
        <taxon>Dikarya</taxon>
        <taxon>Ascomycota</taxon>
        <taxon>Saccharomycotina</taxon>
        <taxon>Pichiomycetes</taxon>
        <taxon>Pichiales</taxon>
        <taxon>Pichiaceae</taxon>
        <taxon>Ogataea</taxon>
    </lineage>
</organism>
<name>A0A9P8T9S4_9ASCO</name>
<dbReference type="GO" id="GO:0003677">
    <property type="term" value="F:DNA binding"/>
    <property type="evidence" value="ECO:0007669"/>
    <property type="project" value="UniProtKB-KW"/>
</dbReference>